<dbReference type="GO" id="GO:0003906">
    <property type="term" value="F:DNA-(apurinic or apyrimidinic site) endonuclease activity"/>
    <property type="evidence" value="ECO:0007669"/>
    <property type="project" value="TreeGrafter"/>
</dbReference>
<dbReference type="InterPro" id="IPR036237">
    <property type="entry name" value="Xyl_isomerase-like_sf"/>
</dbReference>
<dbReference type="RefSeq" id="WP_036685499.1">
    <property type="nucleotide sequence ID" value="NZ_JNVM01000016.1"/>
</dbReference>
<protein>
    <submittedName>
        <fullName evidence="10">Endonuclease IV</fullName>
    </submittedName>
</protein>
<dbReference type="Pfam" id="PF01261">
    <property type="entry name" value="AP_endonuc_2"/>
    <property type="match status" value="1"/>
</dbReference>
<keyword evidence="7" id="KW-0862">Zinc</keyword>
<dbReference type="InterPro" id="IPR018246">
    <property type="entry name" value="AP_endonuc_F2_Zn_BS"/>
</dbReference>
<evidence type="ECO:0000256" key="4">
    <source>
        <dbReference type="ARBA" id="ARBA00022723"/>
    </source>
</evidence>
<evidence type="ECO:0000256" key="8">
    <source>
        <dbReference type="ARBA" id="ARBA00023204"/>
    </source>
</evidence>
<name>A0A081P0Z1_9BACL</name>
<evidence type="ECO:0000313" key="10">
    <source>
        <dbReference type="EMBL" id="KEQ24364.1"/>
    </source>
</evidence>
<dbReference type="GO" id="GO:0008081">
    <property type="term" value="F:phosphoric diester hydrolase activity"/>
    <property type="evidence" value="ECO:0007669"/>
    <property type="project" value="TreeGrafter"/>
</dbReference>
<dbReference type="PROSITE" id="PS00730">
    <property type="entry name" value="AP_NUCLEASE_F2_2"/>
    <property type="match status" value="1"/>
</dbReference>
<evidence type="ECO:0000256" key="5">
    <source>
        <dbReference type="ARBA" id="ARBA00022763"/>
    </source>
</evidence>
<dbReference type="EMBL" id="JNVM01000016">
    <property type="protein sequence ID" value="KEQ24364.1"/>
    <property type="molecule type" value="Genomic_DNA"/>
</dbReference>
<accession>A0A081P0Z1</accession>
<organism evidence="10 11">
    <name type="scientific">Paenibacillus tyrfis</name>
    <dbReference type="NCBI Taxonomy" id="1501230"/>
    <lineage>
        <taxon>Bacteria</taxon>
        <taxon>Bacillati</taxon>
        <taxon>Bacillota</taxon>
        <taxon>Bacilli</taxon>
        <taxon>Bacillales</taxon>
        <taxon>Paenibacillaceae</taxon>
        <taxon>Paenibacillus</taxon>
    </lineage>
</organism>
<evidence type="ECO:0000256" key="1">
    <source>
        <dbReference type="ARBA" id="ARBA00001947"/>
    </source>
</evidence>
<reference evidence="10 11" key="1">
    <citation type="submission" date="2014-06" db="EMBL/GenBank/DDBJ databases">
        <title>Draft genome sequence of Paenibacillus sp. MSt1.</title>
        <authorList>
            <person name="Aw Y.K."/>
            <person name="Ong K.S."/>
            <person name="Gan H.M."/>
            <person name="Lee S.M."/>
        </authorList>
    </citation>
    <scope>NUCLEOTIDE SEQUENCE [LARGE SCALE GENOMIC DNA]</scope>
    <source>
        <strain evidence="10 11">MSt1</strain>
    </source>
</reference>
<dbReference type="GO" id="GO:0003677">
    <property type="term" value="F:DNA binding"/>
    <property type="evidence" value="ECO:0007669"/>
    <property type="project" value="InterPro"/>
</dbReference>
<dbReference type="OrthoDB" id="9805666at2"/>
<evidence type="ECO:0000256" key="3">
    <source>
        <dbReference type="ARBA" id="ARBA00022722"/>
    </source>
</evidence>
<dbReference type="Proteomes" id="UP000028123">
    <property type="component" value="Unassembled WGS sequence"/>
</dbReference>
<comment type="caution">
    <text evidence="10">The sequence shown here is derived from an EMBL/GenBank/DDBJ whole genome shotgun (WGS) entry which is preliminary data.</text>
</comment>
<dbReference type="InterPro" id="IPR001719">
    <property type="entry name" value="AP_endonuc_2"/>
</dbReference>
<dbReference type="eggNOG" id="COG0648">
    <property type="taxonomic scope" value="Bacteria"/>
</dbReference>
<dbReference type="GO" id="GO:0006284">
    <property type="term" value="P:base-excision repair"/>
    <property type="evidence" value="ECO:0007669"/>
    <property type="project" value="TreeGrafter"/>
</dbReference>
<evidence type="ECO:0000259" key="9">
    <source>
        <dbReference type="Pfam" id="PF01261"/>
    </source>
</evidence>
<dbReference type="PANTHER" id="PTHR21445">
    <property type="entry name" value="ENDONUCLEASE IV ENDODEOXYRIBONUCLEASE IV"/>
    <property type="match status" value="1"/>
</dbReference>
<dbReference type="NCBIfam" id="TIGR00587">
    <property type="entry name" value="nfo"/>
    <property type="match status" value="1"/>
</dbReference>
<dbReference type="SMART" id="SM00518">
    <property type="entry name" value="AP2Ec"/>
    <property type="match status" value="1"/>
</dbReference>
<evidence type="ECO:0000256" key="7">
    <source>
        <dbReference type="ARBA" id="ARBA00022833"/>
    </source>
</evidence>
<comment type="similarity">
    <text evidence="2">Belongs to the AP endonuclease 2 family.</text>
</comment>
<keyword evidence="10" id="KW-0255">Endonuclease</keyword>
<dbReference type="Gene3D" id="3.20.20.150">
    <property type="entry name" value="Divalent-metal-dependent TIM barrel enzymes"/>
    <property type="match status" value="1"/>
</dbReference>
<keyword evidence="5" id="KW-0227">DNA damage</keyword>
<dbReference type="GO" id="GO:0008270">
    <property type="term" value="F:zinc ion binding"/>
    <property type="evidence" value="ECO:0007669"/>
    <property type="project" value="InterPro"/>
</dbReference>
<evidence type="ECO:0000313" key="11">
    <source>
        <dbReference type="Proteomes" id="UP000028123"/>
    </source>
</evidence>
<gene>
    <name evidence="10" type="ORF">ET33_08750</name>
</gene>
<keyword evidence="6" id="KW-0378">Hydrolase</keyword>
<evidence type="ECO:0000256" key="2">
    <source>
        <dbReference type="ARBA" id="ARBA00005340"/>
    </source>
</evidence>
<keyword evidence="11" id="KW-1185">Reference proteome</keyword>
<comment type="cofactor">
    <cofactor evidence="1">
        <name>Zn(2+)</name>
        <dbReference type="ChEBI" id="CHEBI:29105"/>
    </cofactor>
</comment>
<evidence type="ECO:0000256" key="6">
    <source>
        <dbReference type="ARBA" id="ARBA00022801"/>
    </source>
</evidence>
<dbReference type="PROSITE" id="PS00731">
    <property type="entry name" value="AP_NUCLEASE_F2_3"/>
    <property type="match status" value="1"/>
</dbReference>
<feature type="domain" description="Xylose isomerase-like TIM barrel" evidence="9">
    <location>
        <begin position="19"/>
        <end position="248"/>
    </location>
</feature>
<dbReference type="AlphaFoldDB" id="A0A081P0Z1"/>
<keyword evidence="4" id="KW-0479">Metal-binding</keyword>
<dbReference type="CDD" id="cd00019">
    <property type="entry name" value="AP2Ec"/>
    <property type="match status" value="1"/>
</dbReference>
<keyword evidence="3" id="KW-0540">Nuclease</keyword>
<dbReference type="PANTHER" id="PTHR21445:SF0">
    <property type="entry name" value="APURINIC-APYRIMIDINIC ENDONUCLEASE"/>
    <property type="match status" value="1"/>
</dbReference>
<proteinExistence type="inferred from homology"/>
<dbReference type="InterPro" id="IPR013022">
    <property type="entry name" value="Xyl_isomerase-like_TIM-brl"/>
</dbReference>
<keyword evidence="8" id="KW-0234">DNA repair</keyword>
<dbReference type="SUPFAM" id="SSF51658">
    <property type="entry name" value="Xylose isomerase-like"/>
    <property type="match status" value="1"/>
</dbReference>
<dbReference type="PROSITE" id="PS51432">
    <property type="entry name" value="AP_NUCLEASE_F2_4"/>
    <property type="match status" value="1"/>
</dbReference>
<sequence length="282" mass="30699">MRFGCHISIRGGYAEAAKTAVKLGAQSFQYFPKNPRSLTIKSFNRQDAEQCAQFCLEHSLLSIAHTPYPTNLAVGPGELRQATIASLRNDLEIADACGSVGVVVHFGKYKGEDPLQGYKNIIQCMNEALVGYTGRSLLLIENQAGEGTSMGTTLEELVQVRNLCAFPGLVGFCLDTCHAFASGLWPSSKDGWPELERHAAATGYLQHLRAIHLNDSVYPRGAHKDRHAMIGRGEIGEARFASLLRSTVLKSMPDLPAVLETPVLRGSTHASEIQYVKELSEG</sequence>